<dbReference type="PANTHER" id="PTHR48022:SF55">
    <property type="entry name" value="SUGAR TRANSPORTER STL1"/>
    <property type="match status" value="1"/>
</dbReference>
<dbReference type="InterPro" id="IPR005829">
    <property type="entry name" value="Sugar_transporter_CS"/>
</dbReference>
<evidence type="ECO:0000256" key="3">
    <source>
        <dbReference type="ARBA" id="ARBA00022448"/>
    </source>
</evidence>
<dbReference type="SUPFAM" id="SSF103473">
    <property type="entry name" value="MFS general substrate transporter"/>
    <property type="match status" value="1"/>
</dbReference>
<evidence type="ECO:0000256" key="7">
    <source>
        <dbReference type="ARBA" id="ARBA00049119"/>
    </source>
</evidence>
<dbReference type="GO" id="GO:0005351">
    <property type="term" value="F:carbohydrate:proton symporter activity"/>
    <property type="evidence" value="ECO:0007669"/>
    <property type="project" value="TreeGrafter"/>
</dbReference>
<feature type="transmembrane region" description="Helical" evidence="10">
    <location>
        <begin position="331"/>
        <end position="354"/>
    </location>
</feature>
<feature type="transmembrane region" description="Helical" evidence="10">
    <location>
        <begin position="26"/>
        <end position="43"/>
    </location>
</feature>
<dbReference type="PROSITE" id="PS00216">
    <property type="entry name" value="SUGAR_TRANSPORT_1"/>
    <property type="match status" value="1"/>
</dbReference>
<feature type="transmembrane region" description="Helical" evidence="10">
    <location>
        <begin position="397"/>
        <end position="416"/>
    </location>
</feature>
<keyword evidence="4 10" id="KW-0812">Transmembrane</keyword>
<protein>
    <recommendedName>
        <fullName evidence="11">Major facilitator superfamily (MFS) profile domain-containing protein</fullName>
    </recommendedName>
</protein>
<evidence type="ECO:0000256" key="10">
    <source>
        <dbReference type="SAM" id="Phobius"/>
    </source>
</evidence>
<keyword evidence="5 10" id="KW-1133">Transmembrane helix</keyword>
<proteinExistence type="inferred from homology"/>
<feature type="region of interest" description="Disordered" evidence="9">
    <location>
        <begin position="525"/>
        <end position="595"/>
    </location>
</feature>
<dbReference type="NCBIfam" id="TIGR00879">
    <property type="entry name" value="SP"/>
    <property type="match status" value="1"/>
</dbReference>
<feature type="transmembrane region" description="Helical" evidence="10">
    <location>
        <begin position="136"/>
        <end position="155"/>
    </location>
</feature>
<gene>
    <name evidence="12" type="ORF">L203_105004</name>
</gene>
<evidence type="ECO:0000256" key="4">
    <source>
        <dbReference type="ARBA" id="ARBA00022692"/>
    </source>
</evidence>
<dbReference type="AlphaFoldDB" id="A0AAJ8JWM9"/>
<dbReference type="InterPro" id="IPR005828">
    <property type="entry name" value="MFS_sugar_transport-like"/>
</dbReference>
<reference evidence="12" key="1">
    <citation type="submission" date="2016-06" db="EMBL/GenBank/DDBJ databases">
        <authorList>
            <person name="Cuomo C."/>
            <person name="Litvintseva A."/>
            <person name="Heitman J."/>
            <person name="Chen Y."/>
            <person name="Sun S."/>
            <person name="Springer D."/>
            <person name="Dromer F."/>
            <person name="Young S."/>
            <person name="Zeng Q."/>
            <person name="Chapman S."/>
            <person name="Gujja S."/>
            <person name="Saif S."/>
            <person name="Birren B."/>
        </authorList>
    </citation>
    <scope>NUCLEOTIDE SEQUENCE</scope>
    <source>
        <strain evidence="12">CBS 7841</strain>
    </source>
</reference>
<dbReference type="KEGG" id="cdep:91089213"/>
<comment type="catalytic activity">
    <reaction evidence="7">
        <text>myo-inositol(out) + H(+)(out) = myo-inositol(in) + H(+)(in)</text>
        <dbReference type="Rhea" id="RHEA:60364"/>
        <dbReference type="ChEBI" id="CHEBI:15378"/>
        <dbReference type="ChEBI" id="CHEBI:17268"/>
    </reaction>
</comment>
<keyword evidence="3 8" id="KW-0813">Transport</keyword>
<dbReference type="Pfam" id="PF00083">
    <property type="entry name" value="Sugar_tr"/>
    <property type="match status" value="1"/>
</dbReference>
<dbReference type="InterPro" id="IPR050360">
    <property type="entry name" value="MFS_Sugar_Transporters"/>
</dbReference>
<dbReference type="PANTHER" id="PTHR48022">
    <property type="entry name" value="PLASTIDIC GLUCOSE TRANSPORTER 4"/>
    <property type="match status" value="1"/>
</dbReference>
<comment type="similarity">
    <text evidence="2 8">Belongs to the major facilitator superfamily. Sugar transporter (TC 2.A.1.1) family.</text>
</comment>
<dbReference type="RefSeq" id="XP_066070474.1">
    <property type="nucleotide sequence ID" value="XM_066214377.1"/>
</dbReference>
<evidence type="ECO:0000256" key="2">
    <source>
        <dbReference type="ARBA" id="ARBA00010992"/>
    </source>
</evidence>
<dbReference type="GeneID" id="91089213"/>
<feature type="transmembrane region" description="Helical" evidence="10">
    <location>
        <begin position="175"/>
        <end position="194"/>
    </location>
</feature>
<dbReference type="Gene3D" id="1.20.1250.20">
    <property type="entry name" value="MFS general substrate transporter like domains"/>
    <property type="match status" value="1"/>
</dbReference>
<evidence type="ECO:0000256" key="8">
    <source>
        <dbReference type="RuleBase" id="RU003346"/>
    </source>
</evidence>
<dbReference type="FunFam" id="1.20.1250.20:FF:000061">
    <property type="entry name" value="MFS sugar transporter"/>
    <property type="match status" value="1"/>
</dbReference>
<reference evidence="12" key="2">
    <citation type="journal article" date="2022" name="Elife">
        <title>Obligate sexual reproduction of a homothallic fungus closely related to the Cryptococcus pathogenic species complex.</title>
        <authorList>
            <person name="Passer A.R."/>
            <person name="Clancey S.A."/>
            <person name="Shea T."/>
            <person name="David-Palma M."/>
            <person name="Averette A.F."/>
            <person name="Boekhout T."/>
            <person name="Porcel B.M."/>
            <person name="Nowrousian M."/>
            <person name="Cuomo C.A."/>
            <person name="Sun S."/>
            <person name="Heitman J."/>
            <person name="Coelho M.A."/>
        </authorList>
    </citation>
    <scope>NUCLEOTIDE SEQUENCE</scope>
    <source>
        <strain evidence="12">CBS 7841</strain>
    </source>
</reference>
<sequence>MSTEKAPISGGTGRIVTFGGLHGNSLLYAIVAIATCGFSLFGYDQGLMSGIIASKQFNTEFPATLQKDANDVHAGTIQGTVTSCYEVGCFFGALFAYFCGDRMGRRRMMLLGACVMIIGTIISVCAFGPGDPKGNVGGFVQFFVGRVITGLGNGANTATIPSWVAETSKAHNRGFLICMEASTVAVGTVIAYWIDFGLSFVDSSVSWRFPIAMQILFAMILIGGVSVLPESPRWLISHGHDHEGLRVIAALDSKSEDDPIAIADKNRISDALAAQVNARASRKSDILKGGKNQHLRRALVGASTQLFQQIVHSVIYYSTVLFKNQIGLDNTLSLILGGVLSIVYAMFALTSFFLVERVGRRKLFLIGTFGQAAAMFITFGCLLPGDAKSAKGAAFGLYFFIAVFGATWLPLPWLYPAELNSMAVRTEANAISTMVNWLFNFTVVQVLPTMTASIGAYTFLFFACINCVFLPFIWIFYPETTGRSLEELDVIFAHAHLTERRPTLVAAELPKLTDFQIQEMTDRYDIHGGGADAEDPSAYGAPGAPDTTLPPKHSKNHPDYLPDGTHRGSATSSQQETRVATPNDLVESKSGTPLA</sequence>
<evidence type="ECO:0000259" key="11">
    <source>
        <dbReference type="PROSITE" id="PS50850"/>
    </source>
</evidence>
<dbReference type="GO" id="GO:0016020">
    <property type="term" value="C:membrane"/>
    <property type="evidence" value="ECO:0007669"/>
    <property type="project" value="UniProtKB-SubCell"/>
</dbReference>
<evidence type="ECO:0000313" key="13">
    <source>
        <dbReference type="Proteomes" id="UP000094043"/>
    </source>
</evidence>
<keyword evidence="13" id="KW-1185">Reference proteome</keyword>
<feature type="compositionally biased region" description="Basic and acidic residues" evidence="9">
    <location>
        <begin position="556"/>
        <end position="566"/>
    </location>
</feature>
<dbReference type="InterPro" id="IPR003663">
    <property type="entry name" value="Sugar/inositol_transpt"/>
</dbReference>
<dbReference type="PRINTS" id="PR00171">
    <property type="entry name" value="SUGRTRNSPORT"/>
</dbReference>
<feature type="transmembrane region" description="Helical" evidence="10">
    <location>
        <begin position="454"/>
        <end position="477"/>
    </location>
</feature>
<dbReference type="EMBL" id="CP143789">
    <property type="protein sequence ID" value="WVN89774.1"/>
    <property type="molecule type" value="Genomic_DNA"/>
</dbReference>
<feature type="domain" description="Major facilitator superfamily (MFS) profile" evidence="11">
    <location>
        <begin position="30"/>
        <end position="481"/>
    </location>
</feature>
<keyword evidence="6 10" id="KW-0472">Membrane</keyword>
<evidence type="ECO:0000256" key="9">
    <source>
        <dbReference type="SAM" id="MobiDB-lite"/>
    </source>
</evidence>
<feature type="compositionally biased region" description="Polar residues" evidence="9">
    <location>
        <begin position="568"/>
        <end position="580"/>
    </location>
</feature>
<dbReference type="InterPro" id="IPR020846">
    <property type="entry name" value="MFS_dom"/>
</dbReference>
<feature type="transmembrane region" description="Helical" evidence="10">
    <location>
        <begin position="363"/>
        <end position="385"/>
    </location>
</feature>
<feature type="transmembrane region" description="Helical" evidence="10">
    <location>
        <begin position="110"/>
        <end position="130"/>
    </location>
</feature>
<comment type="subcellular location">
    <subcellularLocation>
        <location evidence="1">Membrane</location>
        <topology evidence="1">Multi-pass membrane protein</topology>
    </subcellularLocation>
</comment>
<organism evidence="12 13">
    <name type="scientific">Cryptococcus depauperatus CBS 7841</name>
    <dbReference type="NCBI Taxonomy" id="1295531"/>
    <lineage>
        <taxon>Eukaryota</taxon>
        <taxon>Fungi</taxon>
        <taxon>Dikarya</taxon>
        <taxon>Basidiomycota</taxon>
        <taxon>Agaricomycotina</taxon>
        <taxon>Tremellomycetes</taxon>
        <taxon>Tremellales</taxon>
        <taxon>Cryptococcaceae</taxon>
        <taxon>Cryptococcus</taxon>
    </lineage>
</organism>
<reference evidence="12" key="3">
    <citation type="submission" date="2024-01" db="EMBL/GenBank/DDBJ databases">
        <authorList>
            <person name="Coelho M.A."/>
            <person name="David-Palma M."/>
            <person name="Shea T."/>
            <person name="Sun S."/>
            <person name="Cuomo C.A."/>
            <person name="Heitman J."/>
        </authorList>
    </citation>
    <scope>NUCLEOTIDE SEQUENCE</scope>
    <source>
        <strain evidence="12">CBS 7841</strain>
    </source>
</reference>
<dbReference type="InterPro" id="IPR036259">
    <property type="entry name" value="MFS_trans_sf"/>
</dbReference>
<dbReference type="Proteomes" id="UP000094043">
    <property type="component" value="Chromosome 6"/>
</dbReference>
<accession>A0AAJ8JWM9</accession>
<name>A0AAJ8JWM9_9TREE</name>
<evidence type="ECO:0000313" key="12">
    <source>
        <dbReference type="EMBL" id="WVN89774.1"/>
    </source>
</evidence>
<evidence type="ECO:0000256" key="6">
    <source>
        <dbReference type="ARBA" id="ARBA00023136"/>
    </source>
</evidence>
<evidence type="ECO:0000256" key="5">
    <source>
        <dbReference type="ARBA" id="ARBA00022989"/>
    </source>
</evidence>
<dbReference type="PROSITE" id="PS50850">
    <property type="entry name" value="MFS"/>
    <property type="match status" value="1"/>
</dbReference>
<feature type="transmembrane region" description="Helical" evidence="10">
    <location>
        <begin position="206"/>
        <end position="228"/>
    </location>
</feature>
<evidence type="ECO:0000256" key="1">
    <source>
        <dbReference type="ARBA" id="ARBA00004141"/>
    </source>
</evidence>